<accession>A0A3D9UPC4</accession>
<reference evidence="2 3" key="1">
    <citation type="submission" date="2018-08" db="EMBL/GenBank/DDBJ databases">
        <title>Sequencing the genomes of 1000 actinobacteria strains.</title>
        <authorList>
            <person name="Klenk H.-P."/>
        </authorList>
    </citation>
    <scope>NUCLEOTIDE SEQUENCE [LARGE SCALE GENOMIC DNA]</scope>
    <source>
        <strain evidence="2 3">DSM 22967</strain>
    </source>
</reference>
<comment type="caution">
    <text evidence="2">The sequence shown here is derived from an EMBL/GenBank/DDBJ whole genome shotgun (WGS) entry which is preliminary data.</text>
</comment>
<proteinExistence type="predicted"/>
<organism evidence="2 3">
    <name type="scientific">Calidifontibacter indicus</name>
    <dbReference type="NCBI Taxonomy" id="419650"/>
    <lineage>
        <taxon>Bacteria</taxon>
        <taxon>Bacillati</taxon>
        <taxon>Actinomycetota</taxon>
        <taxon>Actinomycetes</taxon>
        <taxon>Micrococcales</taxon>
        <taxon>Dermacoccaceae</taxon>
        <taxon>Calidifontibacter</taxon>
    </lineage>
</organism>
<evidence type="ECO:0000313" key="3">
    <source>
        <dbReference type="Proteomes" id="UP000256253"/>
    </source>
</evidence>
<evidence type="ECO:0000256" key="1">
    <source>
        <dbReference type="SAM" id="SignalP"/>
    </source>
</evidence>
<keyword evidence="1" id="KW-0732">Signal</keyword>
<keyword evidence="3" id="KW-1185">Reference proteome</keyword>
<gene>
    <name evidence="2" type="ORF">DFJ65_2224</name>
</gene>
<dbReference type="AlphaFoldDB" id="A0A3D9UPC4"/>
<evidence type="ECO:0000313" key="2">
    <source>
        <dbReference type="EMBL" id="REF31179.1"/>
    </source>
</evidence>
<dbReference type="RefSeq" id="WP_147301377.1">
    <property type="nucleotide sequence ID" value="NZ_CBDRMH010000003.1"/>
</dbReference>
<feature type="chain" id="PRO_5039158957" description="Lipoprotein" evidence="1">
    <location>
        <begin position="28"/>
        <end position="107"/>
    </location>
</feature>
<feature type="signal peptide" evidence="1">
    <location>
        <begin position="1"/>
        <end position="27"/>
    </location>
</feature>
<dbReference type="EMBL" id="QTUA01000001">
    <property type="protein sequence ID" value="REF31179.1"/>
    <property type="molecule type" value="Genomic_DNA"/>
</dbReference>
<protein>
    <recommendedName>
        <fullName evidence="4">Lipoprotein</fullName>
    </recommendedName>
</protein>
<dbReference type="Proteomes" id="UP000256253">
    <property type="component" value="Unassembled WGS sequence"/>
</dbReference>
<evidence type="ECO:0008006" key="4">
    <source>
        <dbReference type="Google" id="ProtNLM"/>
    </source>
</evidence>
<sequence length="107" mass="10747">MTPPAANRFVRLALASSVLLAVTGCGATGDGPSCTGFALSLISDQGGGAATPVAAAQAYAAKNGLPKDGWATAETSDSGVLLKADDSRLHVLKLRDGTWTVDSGQRC</sequence>
<name>A0A3D9UPC4_9MICO</name>